<name>A0A5C6UK29_9SPHN</name>
<dbReference type="InterPro" id="IPR024032">
    <property type="entry name" value="rSAM_paired_HxsC"/>
</dbReference>
<evidence type="ECO:0000256" key="3">
    <source>
        <dbReference type="ARBA" id="ARBA00022723"/>
    </source>
</evidence>
<evidence type="ECO:0000313" key="7">
    <source>
        <dbReference type="Proteomes" id="UP000321129"/>
    </source>
</evidence>
<evidence type="ECO:0000256" key="4">
    <source>
        <dbReference type="ARBA" id="ARBA00023004"/>
    </source>
</evidence>
<dbReference type="GO" id="GO:0003824">
    <property type="term" value="F:catalytic activity"/>
    <property type="evidence" value="ECO:0007669"/>
    <property type="project" value="InterPro"/>
</dbReference>
<dbReference type="Proteomes" id="UP000321129">
    <property type="component" value="Unassembled WGS sequence"/>
</dbReference>
<keyword evidence="4" id="KW-0408">Iron</keyword>
<evidence type="ECO:0000256" key="1">
    <source>
        <dbReference type="ARBA" id="ARBA00001966"/>
    </source>
</evidence>
<gene>
    <name evidence="6" type="primary">hxsC</name>
    <name evidence="6" type="ORF">FSZ31_01010</name>
</gene>
<keyword evidence="5" id="KW-0411">Iron-sulfur</keyword>
<comment type="caution">
    <text evidence="6">The sequence shown here is derived from an EMBL/GenBank/DDBJ whole genome shotgun (WGS) entry which is preliminary data.</text>
</comment>
<dbReference type="InterPro" id="IPR050377">
    <property type="entry name" value="Radical_SAM_PqqE_MftC-like"/>
</dbReference>
<dbReference type="InterPro" id="IPR058240">
    <property type="entry name" value="rSAM_sf"/>
</dbReference>
<dbReference type="NCBIfam" id="TIGR03977">
    <property type="entry name" value="rSAM_pair_HxsC"/>
    <property type="match status" value="1"/>
</dbReference>
<organism evidence="6 7">
    <name type="scientific">Flavisphingopyxis soli</name>
    <dbReference type="NCBI Taxonomy" id="2601267"/>
    <lineage>
        <taxon>Bacteria</taxon>
        <taxon>Pseudomonadati</taxon>
        <taxon>Pseudomonadota</taxon>
        <taxon>Alphaproteobacteria</taxon>
        <taxon>Sphingomonadales</taxon>
        <taxon>Sphingopyxidaceae</taxon>
        <taxon>Flavisphingopyxis</taxon>
    </lineage>
</organism>
<dbReference type="AlphaFoldDB" id="A0A5C6UK29"/>
<sequence>MIPLNFEIQSDEPEPFVARLTREVGSGPADFVCRSQSESRSLWCGDHGLLEIVHNGENIEGDIMLVDPENGRADRVIRATSKHNTLLVTEQCDQLCVMCSQPPKKTHLDRFKLFEEACLLAPAGMVIGISGGEPTLHMDALLGMIESVLRERSDLSFHILSNAQHFEQHHILRLCDPVYRNVVWGIPLYSSDPVVHDTVVAKPGAYERLISSFEHLLLAAARIELRTVLTATTVPGLSPLSRFIARNLPHIEQWSLMGLENIGFAKNRWDDLYADLNTDFSDLAAAIDWAQLHGIATKIFNLPLCHIPQHYRSFAVASISDWKQRFGKSCVSCRAKRDCSGFFEWHPDKLVDEVTPL</sequence>
<keyword evidence="2" id="KW-0949">S-adenosyl-L-methionine</keyword>
<evidence type="ECO:0000256" key="2">
    <source>
        <dbReference type="ARBA" id="ARBA00022691"/>
    </source>
</evidence>
<dbReference type="GO" id="GO:0051536">
    <property type="term" value="F:iron-sulfur cluster binding"/>
    <property type="evidence" value="ECO:0007669"/>
    <property type="project" value="UniProtKB-KW"/>
</dbReference>
<dbReference type="PANTHER" id="PTHR11228">
    <property type="entry name" value="RADICAL SAM DOMAIN PROTEIN"/>
    <property type="match status" value="1"/>
</dbReference>
<keyword evidence="3" id="KW-0479">Metal-binding</keyword>
<dbReference type="PANTHER" id="PTHR11228:SF7">
    <property type="entry name" value="PQQA PEPTIDE CYCLASE"/>
    <property type="match status" value="1"/>
</dbReference>
<proteinExistence type="predicted"/>
<dbReference type="GO" id="GO:0046872">
    <property type="term" value="F:metal ion binding"/>
    <property type="evidence" value="ECO:0007669"/>
    <property type="project" value="UniProtKB-KW"/>
</dbReference>
<reference evidence="6 7" key="1">
    <citation type="submission" date="2019-08" db="EMBL/GenBank/DDBJ databases">
        <title>Sphingorhabdus soil sp. nov., isolated from arctic soil.</title>
        <authorList>
            <person name="Liu Y."/>
        </authorList>
    </citation>
    <scope>NUCLEOTIDE SEQUENCE [LARGE SCALE GENOMIC DNA]</scope>
    <source>
        <strain evidence="6 7">D-2Q-5-6</strain>
    </source>
</reference>
<dbReference type="SFLD" id="SFLDS00029">
    <property type="entry name" value="Radical_SAM"/>
    <property type="match status" value="1"/>
</dbReference>
<accession>A0A5C6UK29</accession>
<keyword evidence="7" id="KW-1185">Reference proteome</keyword>
<dbReference type="InterPro" id="IPR007197">
    <property type="entry name" value="rSAM"/>
</dbReference>
<dbReference type="OrthoDB" id="4501241at2"/>
<dbReference type="InterPro" id="IPR013785">
    <property type="entry name" value="Aldolase_TIM"/>
</dbReference>
<dbReference type="Gene3D" id="3.20.20.70">
    <property type="entry name" value="Aldolase class I"/>
    <property type="match status" value="1"/>
</dbReference>
<dbReference type="SUPFAM" id="SSF102114">
    <property type="entry name" value="Radical SAM enzymes"/>
    <property type="match status" value="1"/>
</dbReference>
<dbReference type="CDD" id="cd01335">
    <property type="entry name" value="Radical_SAM"/>
    <property type="match status" value="1"/>
</dbReference>
<dbReference type="RefSeq" id="WP_147121208.1">
    <property type="nucleotide sequence ID" value="NZ_VOPY01000001.1"/>
</dbReference>
<evidence type="ECO:0000256" key="5">
    <source>
        <dbReference type="ARBA" id="ARBA00023014"/>
    </source>
</evidence>
<protein>
    <submittedName>
        <fullName evidence="6">His-Xaa-Ser system radical SAM maturase HxsC</fullName>
    </submittedName>
</protein>
<comment type="cofactor">
    <cofactor evidence="1">
        <name>[4Fe-4S] cluster</name>
        <dbReference type="ChEBI" id="CHEBI:49883"/>
    </cofactor>
</comment>
<dbReference type="SFLD" id="SFLDG01103">
    <property type="entry name" value="Uncharacterised_Radical_SAM_Su"/>
    <property type="match status" value="1"/>
</dbReference>
<evidence type="ECO:0000313" key="6">
    <source>
        <dbReference type="EMBL" id="TXC73372.1"/>
    </source>
</evidence>
<dbReference type="EMBL" id="VOPY01000001">
    <property type="protein sequence ID" value="TXC73372.1"/>
    <property type="molecule type" value="Genomic_DNA"/>
</dbReference>